<dbReference type="SUPFAM" id="SSF52087">
    <property type="entry name" value="CRAL/TRIO domain"/>
    <property type="match status" value="1"/>
</dbReference>
<dbReference type="InterPro" id="IPR001251">
    <property type="entry name" value="CRAL-TRIO_dom"/>
</dbReference>
<evidence type="ECO:0000259" key="2">
    <source>
        <dbReference type="PROSITE" id="PS50191"/>
    </source>
</evidence>
<accession>A0ABM1BB37</accession>
<evidence type="ECO:0000313" key="3">
    <source>
        <dbReference type="Proteomes" id="UP000694941"/>
    </source>
</evidence>
<dbReference type="InterPro" id="IPR036273">
    <property type="entry name" value="CRAL/TRIO_N_dom_sf"/>
</dbReference>
<dbReference type="PROSITE" id="PS50191">
    <property type="entry name" value="CRAL_TRIO"/>
    <property type="match status" value="1"/>
</dbReference>
<evidence type="ECO:0000256" key="1">
    <source>
        <dbReference type="SAM" id="MobiDB-lite"/>
    </source>
</evidence>
<dbReference type="PANTHER" id="PTHR46384:SF1">
    <property type="entry name" value="MOTILE SPERM DOMAIN-CONTAINING PROTEIN 2"/>
    <property type="match status" value="1"/>
</dbReference>
<evidence type="ECO:0000313" key="4">
    <source>
        <dbReference type="RefSeq" id="XP_013778438.1"/>
    </source>
</evidence>
<dbReference type="CDD" id="cd00170">
    <property type="entry name" value="SEC14"/>
    <property type="match status" value="1"/>
</dbReference>
<name>A0ABM1BB37_LIMPO</name>
<dbReference type="RefSeq" id="XP_013778438.1">
    <property type="nucleotide sequence ID" value="XM_013922984.2"/>
</dbReference>
<dbReference type="GeneID" id="106463016"/>
<feature type="region of interest" description="Disordered" evidence="1">
    <location>
        <begin position="253"/>
        <end position="280"/>
    </location>
</feature>
<proteinExistence type="predicted"/>
<dbReference type="SMART" id="SM00516">
    <property type="entry name" value="SEC14"/>
    <property type="match status" value="1"/>
</dbReference>
<dbReference type="Pfam" id="PF00650">
    <property type="entry name" value="CRAL_TRIO"/>
    <property type="match status" value="1"/>
</dbReference>
<reference evidence="4" key="1">
    <citation type="submission" date="2025-08" db="UniProtKB">
        <authorList>
            <consortium name="RefSeq"/>
        </authorList>
    </citation>
    <scope>IDENTIFICATION</scope>
    <source>
        <tissue evidence="4">Muscle</tissue>
    </source>
</reference>
<dbReference type="Gene3D" id="3.40.525.10">
    <property type="entry name" value="CRAL-TRIO lipid binding domain"/>
    <property type="match status" value="1"/>
</dbReference>
<sequence>MGRMRTKLGRDVETYSTEKDVNDLRRQFLEDLERIDWTDLYDPRDVQRLKDDDFYCKRFIRHQHGDMDAAVEMVKNTFKWRKEKIYLSETNINPDIVKVGAVFSYNTDKEGNTLLVLRVNCHRKDPVTMPERKKIVAYWVEKVDKEGKGEAVSVLMDCSNTSLANMDVDFTVYLISLFTTYYPALIGNIYVLEMPWIMNTCWKIIKTLLPSSARERIKFLTKSSFSEFLDPKDLPPHLGGTCPREYAPAQLPTYENDEIPSSGERKNSVVSTGEGRDQKA</sequence>
<dbReference type="InterPro" id="IPR036865">
    <property type="entry name" value="CRAL-TRIO_dom_sf"/>
</dbReference>
<dbReference type="Proteomes" id="UP000694941">
    <property type="component" value="Unplaced"/>
</dbReference>
<organism evidence="3 4">
    <name type="scientific">Limulus polyphemus</name>
    <name type="common">Atlantic horseshoe crab</name>
    <dbReference type="NCBI Taxonomy" id="6850"/>
    <lineage>
        <taxon>Eukaryota</taxon>
        <taxon>Metazoa</taxon>
        <taxon>Ecdysozoa</taxon>
        <taxon>Arthropoda</taxon>
        <taxon>Chelicerata</taxon>
        <taxon>Merostomata</taxon>
        <taxon>Xiphosura</taxon>
        <taxon>Limulidae</taxon>
        <taxon>Limulus</taxon>
    </lineage>
</organism>
<feature type="domain" description="CRAL-TRIO" evidence="2">
    <location>
        <begin position="100"/>
        <end position="246"/>
    </location>
</feature>
<protein>
    <submittedName>
        <fullName evidence="4">Motile sperm domain-containing protein 2-like</fullName>
    </submittedName>
</protein>
<keyword evidence="3" id="KW-1185">Reference proteome</keyword>
<dbReference type="SUPFAM" id="SSF46938">
    <property type="entry name" value="CRAL/TRIO N-terminal domain"/>
    <property type="match status" value="1"/>
</dbReference>
<dbReference type="InterPro" id="IPR053012">
    <property type="entry name" value="ER-organelle_contact"/>
</dbReference>
<gene>
    <name evidence="4" type="primary">LOC106463016</name>
</gene>
<dbReference type="PANTHER" id="PTHR46384">
    <property type="entry name" value="MOTILE SPERM DOMAIN-CONTAINING PROTEIN 2"/>
    <property type="match status" value="1"/>
</dbReference>